<organism evidence="1 2">
    <name type="scientific">Actinopolymorpha pittospori</name>
    <dbReference type="NCBI Taxonomy" id="648752"/>
    <lineage>
        <taxon>Bacteria</taxon>
        <taxon>Bacillati</taxon>
        <taxon>Actinomycetota</taxon>
        <taxon>Actinomycetes</taxon>
        <taxon>Propionibacteriales</taxon>
        <taxon>Actinopolymorphaceae</taxon>
        <taxon>Actinopolymorpha</taxon>
    </lineage>
</organism>
<dbReference type="AlphaFoldDB" id="A0A927RHX5"/>
<gene>
    <name evidence="1" type="ORF">HEB94_002459</name>
</gene>
<accession>A0A927RHX5</accession>
<dbReference type="RefSeq" id="WP_192749917.1">
    <property type="nucleotide sequence ID" value="NZ_JADBEM010000001.1"/>
</dbReference>
<name>A0A927RHX5_9ACTN</name>
<proteinExistence type="predicted"/>
<evidence type="ECO:0000313" key="1">
    <source>
        <dbReference type="EMBL" id="MBE1605611.1"/>
    </source>
</evidence>
<dbReference type="Proteomes" id="UP000638648">
    <property type="component" value="Unassembled WGS sequence"/>
</dbReference>
<keyword evidence="2" id="KW-1185">Reference proteome</keyword>
<evidence type="ECO:0000313" key="2">
    <source>
        <dbReference type="Proteomes" id="UP000638648"/>
    </source>
</evidence>
<reference evidence="1" key="1">
    <citation type="submission" date="2020-10" db="EMBL/GenBank/DDBJ databases">
        <title>Sequencing the genomes of 1000 actinobacteria strains.</title>
        <authorList>
            <person name="Klenk H.-P."/>
        </authorList>
    </citation>
    <scope>NUCLEOTIDE SEQUENCE</scope>
    <source>
        <strain evidence="1">DSM 45354</strain>
    </source>
</reference>
<protein>
    <submittedName>
        <fullName evidence="1">Uncharacterized protein</fullName>
    </submittedName>
</protein>
<comment type="caution">
    <text evidence="1">The sequence shown here is derived from an EMBL/GenBank/DDBJ whole genome shotgun (WGS) entry which is preliminary data.</text>
</comment>
<dbReference type="EMBL" id="JADBEM010000001">
    <property type="protein sequence ID" value="MBE1605611.1"/>
    <property type="molecule type" value="Genomic_DNA"/>
</dbReference>
<sequence>MSTAYEVSAVDLPLVAIDRNNWVGVFDSVAELTGYIEWVDVLDGEYQLWDAAGRRLQLRATDDGRIEVASTCDVEHEALRKRLTEYISAATAPLSPATDQDPRDLSSPT</sequence>